<dbReference type="SUPFAM" id="SSF55961">
    <property type="entry name" value="Bet v1-like"/>
    <property type="match status" value="1"/>
</dbReference>
<comment type="caution">
    <text evidence="1">The sequence shown here is derived from an EMBL/GenBank/DDBJ whole genome shotgun (WGS) entry which is preliminary data.</text>
</comment>
<dbReference type="InterPro" id="IPR023393">
    <property type="entry name" value="START-like_dom_sf"/>
</dbReference>
<dbReference type="Proteomes" id="UP001596083">
    <property type="component" value="Unassembled WGS sequence"/>
</dbReference>
<dbReference type="RefSeq" id="WP_390316888.1">
    <property type="nucleotide sequence ID" value="NZ_JBHSPB010000008.1"/>
</dbReference>
<evidence type="ECO:0000313" key="2">
    <source>
        <dbReference type="Proteomes" id="UP001596083"/>
    </source>
</evidence>
<reference evidence="2" key="1">
    <citation type="journal article" date="2019" name="Int. J. Syst. Evol. Microbiol.">
        <title>The Global Catalogue of Microorganisms (GCM) 10K type strain sequencing project: providing services to taxonomists for standard genome sequencing and annotation.</title>
        <authorList>
            <consortium name="The Broad Institute Genomics Platform"/>
            <consortium name="The Broad Institute Genome Sequencing Center for Infectious Disease"/>
            <person name="Wu L."/>
            <person name="Ma J."/>
        </authorList>
    </citation>
    <scope>NUCLEOTIDE SEQUENCE [LARGE SCALE GENOMIC DNA]</scope>
    <source>
        <strain evidence="2">CGMCC 4.7304</strain>
    </source>
</reference>
<evidence type="ECO:0000313" key="1">
    <source>
        <dbReference type="EMBL" id="MFC5721586.1"/>
    </source>
</evidence>
<keyword evidence="2" id="KW-1185">Reference proteome</keyword>
<accession>A0ABW0YYP5</accession>
<name>A0ABW0YYP5_9ACTN</name>
<sequence length="164" mass="18214">MARTLRPVGLDFADSAPLRFSFATRLAASPQEVYRALAEDVTGWSRWFRVVTLARPLESAGRRGREVRLFGGACFIETVMAEEPGQRYAYRVEATNAPGLRALLEEWRLFPAGQGTVVRLGYAVDASAPARLALLLGRPVLRHSFHDAVRRLDLRLASLRAHAV</sequence>
<gene>
    <name evidence="1" type="ORF">ACFP1Z_15550</name>
</gene>
<protein>
    <submittedName>
        <fullName evidence="1">SRPBCC family protein</fullName>
    </submittedName>
</protein>
<dbReference type="InterPro" id="IPR019587">
    <property type="entry name" value="Polyketide_cyclase/dehydratase"/>
</dbReference>
<organism evidence="1 2">
    <name type="scientific">Streptomyces gamaensis</name>
    <dbReference type="NCBI Taxonomy" id="1763542"/>
    <lineage>
        <taxon>Bacteria</taxon>
        <taxon>Bacillati</taxon>
        <taxon>Actinomycetota</taxon>
        <taxon>Actinomycetes</taxon>
        <taxon>Kitasatosporales</taxon>
        <taxon>Streptomycetaceae</taxon>
        <taxon>Streptomyces</taxon>
    </lineage>
</organism>
<proteinExistence type="predicted"/>
<dbReference type="Pfam" id="PF10604">
    <property type="entry name" value="Polyketide_cyc2"/>
    <property type="match status" value="1"/>
</dbReference>
<dbReference type="Gene3D" id="3.30.530.20">
    <property type="match status" value="1"/>
</dbReference>
<dbReference type="EMBL" id="JBHSPB010000008">
    <property type="protein sequence ID" value="MFC5721586.1"/>
    <property type="molecule type" value="Genomic_DNA"/>
</dbReference>